<dbReference type="Gene3D" id="3.40.390.10">
    <property type="entry name" value="Collagenase (Catalytic Domain)"/>
    <property type="match status" value="1"/>
</dbReference>
<evidence type="ECO:0000256" key="2">
    <source>
        <dbReference type="ARBA" id="ARBA00007357"/>
    </source>
</evidence>
<dbReference type="GO" id="GO:0046872">
    <property type="term" value="F:metal ion binding"/>
    <property type="evidence" value="ECO:0007669"/>
    <property type="project" value="UniProtKB-KW"/>
</dbReference>
<evidence type="ECO:0000256" key="7">
    <source>
        <dbReference type="ARBA" id="ARBA00023049"/>
    </source>
</evidence>
<keyword evidence="3" id="KW-0645">Protease</keyword>
<sequence length="670" mass="76515">MKKMFIAATLALVSLASSAQNVKQNMDPSVNPGDDFWQYAVGGWLKANPLDKQHAENGAFTDLEELNNDRIKELIMKYAEKQLPQGTDGQKIGALYRLYMDSVSRNKLGYEPIMPYLKQVREVKTREQLLKLMCDFDAKGFNTAPFGISLSLNPFNSSEYMIGGGHGGASLPQEYYANPNEQQKKTVEAKKALFKDFFKMVGYSDKEAKKKMEAEWAIEHAIGIKTLNQVDSRNPMATIHIMSWQQLLNDFKGIDWVGYRDAMGMPKDIDQVNISQLEPLHEVEKILANTSLDDLKSYVELQVIRSYGDFLSDAFNDRAFEAQKIISGVQEQQPRWKRAVATISANLGETIGKLYVQEYFPESSKQRVVRLVKDLQQAFEDRLKENTWMSDSTKAKALEKLHAMHINVGYPDKWEDMEKFVDIREDQNLVENFIRIGQETRAAMFRKYWHQPVDKTRMVCTPQTVNAFYHPLFNSINFPAAILQPPFFDVNADYASNYGAIGVVMGHEMTHGFDDQGCQFDKDGNLKNWWTADDKTNYDARTKVIADWFSEQEAVPGLKVNGQKTLGENVSDNGGLKIAYRAYENRMKQEPLNTVEGFTPAQRFYLAYARVWACNSTPEYTAMLVNSDVHSPARIRVMAALPQIDTWYDAFGIKQGDKMFIPKEKRALVW</sequence>
<dbReference type="SUPFAM" id="SSF55486">
    <property type="entry name" value="Metalloproteases ('zincins'), catalytic domain"/>
    <property type="match status" value="1"/>
</dbReference>
<keyword evidence="8" id="KW-0732">Signal</keyword>
<keyword evidence="4" id="KW-0479">Metal-binding</keyword>
<feature type="domain" description="Peptidase M13 N-terminal" evidence="10">
    <location>
        <begin position="32"/>
        <end position="411"/>
    </location>
</feature>
<name>A0A9D5NYD0_XYLRU</name>
<dbReference type="Pfam" id="PF01431">
    <property type="entry name" value="Peptidase_M13"/>
    <property type="match status" value="1"/>
</dbReference>
<keyword evidence="5" id="KW-0378">Hydrolase</keyword>
<evidence type="ECO:0000313" key="11">
    <source>
        <dbReference type="EMBL" id="MBE6269766.1"/>
    </source>
</evidence>
<reference evidence="11" key="1">
    <citation type="submission" date="2019-04" db="EMBL/GenBank/DDBJ databases">
        <title>Evolution of Biomass-Degrading Anaerobic Consortia Revealed by Metagenomics.</title>
        <authorList>
            <person name="Peng X."/>
        </authorList>
    </citation>
    <scope>NUCLEOTIDE SEQUENCE</scope>
    <source>
        <strain evidence="11">SIG140</strain>
    </source>
</reference>
<gene>
    <name evidence="11" type="ORF">E7101_02300</name>
</gene>
<feature type="chain" id="PRO_5038526744" evidence="8">
    <location>
        <begin position="20"/>
        <end position="670"/>
    </location>
</feature>
<dbReference type="PANTHER" id="PTHR11733:SF167">
    <property type="entry name" value="FI17812P1-RELATED"/>
    <property type="match status" value="1"/>
</dbReference>
<evidence type="ECO:0000256" key="3">
    <source>
        <dbReference type="ARBA" id="ARBA00022670"/>
    </source>
</evidence>
<evidence type="ECO:0000313" key="12">
    <source>
        <dbReference type="Proteomes" id="UP000806522"/>
    </source>
</evidence>
<dbReference type="Proteomes" id="UP000806522">
    <property type="component" value="Unassembled WGS sequence"/>
</dbReference>
<dbReference type="AlphaFoldDB" id="A0A9D5NYD0"/>
<evidence type="ECO:0000256" key="4">
    <source>
        <dbReference type="ARBA" id="ARBA00022723"/>
    </source>
</evidence>
<feature type="domain" description="Peptidase M13 C-terminal" evidence="9">
    <location>
        <begin position="466"/>
        <end position="666"/>
    </location>
</feature>
<accession>A0A9D5NYD0</accession>
<evidence type="ECO:0000256" key="6">
    <source>
        <dbReference type="ARBA" id="ARBA00022833"/>
    </source>
</evidence>
<proteinExistence type="inferred from homology"/>
<dbReference type="GO" id="GO:0016485">
    <property type="term" value="P:protein processing"/>
    <property type="evidence" value="ECO:0007669"/>
    <property type="project" value="TreeGrafter"/>
</dbReference>
<dbReference type="Gene3D" id="1.10.1380.10">
    <property type="entry name" value="Neutral endopeptidase , domain2"/>
    <property type="match status" value="1"/>
</dbReference>
<feature type="signal peptide" evidence="8">
    <location>
        <begin position="1"/>
        <end position="19"/>
    </location>
</feature>
<dbReference type="InterPro" id="IPR024079">
    <property type="entry name" value="MetalloPept_cat_dom_sf"/>
</dbReference>
<dbReference type="InterPro" id="IPR008753">
    <property type="entry name" value="Peptidase_M13_N"/>
</dbReference>
<dbReference type="GO" id="GO:0004222">
    <property type="term" value="F:metalloendopeptidase activity"/>
    <property type="evidence" value="ECO:0007669"/>
    <property type="project" value="InterPro"/>
</dbReference>
<dbReference type="InterPro" id="IPR042089">
    <property type="entry name" value="Peptidase_M13_dom_2"/>
</dbReference>
<organism evidence="11 12">
    <name type="scientific">Xylanibacter ruminicola</name>
    <name type="common">Prevotella ruminicola</name>
    <dbReference type="NCBI Taxonomy" id="839"/>
    <lineage>
        <taxon>Bacteria</taxon>
        <taxon>Pseudomonadati</taxon>
        <taxon>Bacteroidota</taxon>
        <taxon>Bacteroidia</taxon>
        <taxon>Bacteroidales</taxon>
        <taxon>Prevotellaceae</taxon>
        <taxon>Xylanibacter</taxon>
    </lineage>
</organism>
<evidence type="ECO:0000259" key="9">
    <source>
        <dbReference type="Pfam" id="PF01431"/>
    </source>
</evidence>
<evidence type="ECO:0000256" key="8">
    <source>
        <dbReference type="SAM" id="SignalP"/>
    </source>
</evidence>
<evidence type="ECO:0000259" key="10">
    <source>
        <dbReference type="Pfam" id="PF05649"/>
    </source>
</evidence>
<dbReference type="Pfam" id="PF05649">
    <property type="entry name" value="Peptidase_M13_N"/>
    <property type="match status" value="1"/>
</dbReference>
<dbReference type="InterPro" id="IPR000718">
    <property type="entry name" value="Peptidase_M13"/>
</dbReference>
<dbReference type="GO" id="GO:0005886">
    <property type="term" value="C:plasma membrane"/>
    <property type="evidence" value="ECO:0007669"/>
    <property type="project" value="TreeGrafter"/>
</dbReference>
<comment type="caution">
    <text evidence="11">The sequence shown here is derived from an EMBL/GenBank/DDBJ whole genome shotgun (WGS) entry which is preliminary data.</text>
</comment>
<evidence type="ECO:0000256" key="1">
    <source>
        <dbReference type="ARBA" id="ARBA00001947"/>
    </source>
</evidence>
<keyword evidence="6" id="KW-0862">Zinc</keyword>
<dbReference type="InterPro" id="IPR018497">
    <property type="entry name" value="Peptidase_M13_C"/>
</dbReference>
<comment type="similarity">
    <text evidence="2">Belongs to the peptidase M13 family.</text>
</comment>
<protein>
    <submittedName>
        <fullName evidence="11">M13 family metallopeptidase</fullName>
    </submittedName>
</protein>
<comment type="cofactor">
    <cofactor evidence="1">
        <name>Zn(2+)</name>
        <dbReference type="ChEBI" id="CHEBI:29105"/>
    </cofactor>
</comment>
<dbReference type="PROSITE" id="PS51885">
    <property type="entry name" value="NEPRILYSIN"/>
    <property type="match status" value="1"/>
</dbReference>
<dbReference type="PANTHER" id="PTHR11733">
    <property type="entry name" value="ZINC METALLOPROTEASE FAMILY M13 NEPRILYSIN-RELATED"/>
    <property type="match status" value="1"/>
</dbReference>
<keyword evidence="7" id="KW-0482">Metalloprotease</keyword>
<dbReference type="PRINTS" id="PR00786">
    <property type="entry name" value="NEPRILYSIN"/>
</dbReference>
<evidence type="ECO:0000256" key="5">
    <source>
        <dbReference type="ARBA" id="ARBA00022801"/>
    </source>
</evidence>
<dbReference type="EMBL" id="SUYC01000002">
    <property type="protein sequence ID" value="MBE6269766.1"/>
    <property type="molecule type" value="Genomic_DNA"/>
</dbReference>
<dbReference type="CDD" id="cd08662">
    <property type="entry name" value="M13"/>
    <property type="match status" value="1"/>
</dbReference>